<feature type="region of interest" description="Disordered" evidence="1">
    <location>
        <begin position="68"/>
        <end position="98"/>
    </location>
</feature>
<dbReference type="Proteomes" id="UP001357223">
    <property type="component" value="Chromosome"/>
</dbReference>
<dbReference type="EMBL" id="CP137640">
    <property type="protein sequence ID" value="WVX81154.1"/>
    <property type="molecule type" value="Genomic_DNA"/>
</dbReference>
<feature type="compositionally biased region" description="Polar residues" evidence="1">
    <location>
        <begin position="15"/>
        <end position="28"/>
    </location>
</feature>
<name>A0ABZ2CJ74_9BACI</name>
<gene>
    <name evidence="2" type="ORF">R4Z09_28775</name>
</gene>
<proteinExistence type="predicted"/>
<feature type="compositionally biased region" description="Polar residues" evidence="1">
    <location>
        <begin position="89"/>
        <end position="98"/>
    </location>
</feature>
<sequence length="98" mass="9922">MDQGNERKNFDGNAEESSNNQAGSIAIQDATNYGETTGTFNGAVTGAMIGAPFGVIGAVIGGVSGATIGNQMGEGAEVDDHTASENRDVSNNINSINK</sequence>
<feature type="compositionally biased region" description="Basic and acidic residues" evidence="1">
    <location>
        <begin position="78"/>
        <end position="88"/>
    </location>
</feature>
<feature type="region of interest" description="Disordered" evidence="1">
    <location>
        <begin position="1"/>
        <end position="28"/>
    </location>
</feature>
<evidence type="ECO:0000313" key="3">
    <source>
        <dbReference type="Proteomes" id="UP001357223"/>
    </source>
</evidence>
<organism evidence="2 3">
    <name type="scientific">Niallia oryzisoli</name>
    <dbReference type="NCBI Taxonomy" id="1737571"/>
    <lineage>
        <taxon>Bacteria</taxon>
        <taxon>Bacillati</taxon>
        <taxon>Bacillota</taxon>
        <taxon>Bacilli</taxon>
        <taxon>Bacillales</taxon>
        <taxon>Bacillaceae</taxon>
        <taxon>Niallia</taxon>
    </lineage>
</organism>
<evidence type="ECO:0000256" key="1">
    <source>
        <dbReference type="SAM" id="MobiDB-lite"/>
    </source>
</evidence>
<feature type="compositionally biased region" description="Basic and acidic residues" evidence="1">
    <location>
        <begin position="1"/>
        <end position="10"/>
    </location>
</feature>
<reference evidence="2 3" key="1">
    <citation type="submission" date="2023-10" db="EMBL/GenBank/DDBJ databases">
        <title>Niallia locisalis sp.nov. isolated from a salt pond sample.</title>
        <authorList>
            <person name="Li X.-J."/>
            <person name="Dong L."/>
        </authorList>
    </citation>
    <scope>NUCLEOTIDE SEQUENCE [LARGE SCALE GENOMIC DNA]</scope>
    <source>
        <strain evidence="2 3">DSM 29761</strain>
    </source>
</reference>
<keyword evidence="3" id="KW-1185">Reference proteome</keyword>
<dbReference type="RefSeq" id="WP_338450084.1">
    <property type="nucleotide sequence ID" value="NZ_CP137640.1"/>
</dbReference>
<protein>
    <submittedName>
        <fullName evidence="2">Glycine zipper domain-containing protein</fullName>
    </submittedName>
</protein>
<accession>A0ABZ2CJ74</accession>
<evidence type="ECO:0000313" key="2">
    <source>
        <dbReference type="EMBL" id="WVX81154.1"/>
    </source>
</evidence>